<dbReference type="Proteomes" id="UP001295444">
    <property type="component" value="Chromosome 13"/>
</dbReference>
<protein>
    <submittedName>
        <fullName evidence="2">Uncharacterized protein</fullName>
    </submittedName>
</protein>
<name>A0AAD1WSQ8_PELCU</name>
<feature type="region of interest" description="Disordered" evidence="1">
    <location>
        <begin position="28"/>
        <end position="62"/>
    </location>
</feature>
<feature type="compositionally biased region" description="Polar residues" evidence="1">
    <location>
        <begin position="45"/>
        <end position="62"/>
    </location>
</feature>
<sequence length="178" mass="19669">MAAERTPSRRKQCIFRKAFQRFPFGKCERKTRSNGSYDVHAKDPPQQTAEKWSPTDQVVSSLSKPPMLPLAIMDSEGHNRTLIPHAADPMQNSHRMFDSNGVQPGFSMPSLPLDGHHSDSMQFSHNRGGKEGLVSEFPPLSPAEDEDPLSVALPPSPSISSMETDVEVDPETGERAMD</sequence>
<feature type="region of interest" description="Disordered" evidence="1">
    <location>
        <begin position="114"/>
        <end position="178"/>
    </location>
</feature>
<gene>
    <name evidence="2" type="ORF">PECUL_23A048544</name>
</gene>
<proteinExistence type="predicted"/>
<keyword evidence="3" id="KW-1185">Reference proteome</keyword>
<reference evidence="2" key="1">
    <citation type="submission" date="2022-03" db="EMBL/GenBank/DDBJ databases">
        <authorList>
            <person name="Alioto T."/>
            <person name="Alioto T."/>
            <person name="Gomez Garrido J."/>
        </authorList>
    </citation>
    <scope>NUCLEOTIDE SEQUENCE</scope>
</reference>
<accession>A0AAD1WSQ8</accession>
<evidence type="ECO:0000256" key="1">
    <source>
        <dbReference type="SAM" id="MobiDB-lite"/>
    </source>
</evidence>
<evidence type="ECO:0000313" key="2">
    <source>
        <dbReference type="EMBL" id="CAH2327217.1"/>
    </source>
</evidence>
<dbReference type="EMBL" id="OW240924">
    <property type="protein sequence ID" value="CAH2327217.1"/>
    <property type="molecule type" value="Genomic_DNA"/>
</dbReference>
<organism evidence="2 3">
    <name type="scientific">Pelobates cultripes</name>
    <name type="common">Western spadefoot toad</name>
    <dbReference type="NCBI Taxonomy" id="61616"/>
    <lineage>
        <taxon>Eukaryota</taxon>
        <taxon>Metazoa</taxon>
        <taxon>Chordata</taxon>
        <taxon>Craniata</taxon>
        <taxon>Vertebrata</taxon>
        <taxon>Euteleostomi</taxon>
        <taxon>Amphibia</taxon>
        <taxon>Batrachia</taxon>
        <taxon>Anura</taxon>
        <taxon>Pelobatoidea</taxon>
        <taxon>Pelobatidae</taxon>
        <taxon>Pelobates</taxon>
    </lineage>
</organism>
<dbReference type="AlphaFoldDB" id="A0AAD1WSQ8"/>
<evidence type="ECO:0000313" key="3">
    <source>
        <dbReference type="Proteomes" id="UP001295444"/>
    </source>
</evidence>